<gene>
    <name evidence="2" type="ORF">J2S76_002428</name>
</gene>
<dbReference type="CDD" id="cd13640">
    <property type="entry name" value="PBP2_ChoX"/>
    <property type="match status" value="1"/>
</dbReference>
<protein>
    <submittedName>
        <fullName evidence="2">Glycine betaine/proline transport system substrate-binding protein</fullName>
    </submittedName>
</protein>
<evidence type="ECO:0000313" key="2">
    <source>
        <dbReference type="EMBL" id="MDQ0348001.1"/>
    </source>
</evidence>
<dbReference type="Gene3D" id="3.40.190.10">
    <property type="entry name" value="Periplasmic binding protein-like II"/>
    <property type="match status" value="1"/>
</dbReference>
<sequence length="303" mass="32220">MSATLLSSPAFAVDPAACAKPRFSDVGWTDITATTAVADELLTHLGYKPDVAVLSVAITFKALENGDRDIFLGNWMPLQEPTQVPLVKAGKIDVVATNLDGARIGFATSKAAYDAGLKTYADIAKFKDKLQGKIYGIEAGSGANATISKMITEDTFGLKGFDLVESSEQAMLTQVGHRIKQGEPVVFFGWRPHPMNVNLPIEYLTKGNDVFGPKDGGASVLTLTRPGYVKDCPNVGKLLTNLVFDVAMEDRLMSDILDKGMQPEAAVTAWMKQNPATVETWLAGVTTLDGKPGAAAVKAGLGL</sequence>
<accession>A0ABU0DHU4</accession>
<evidence type="ECO:0000313" key="3">
    <source>
        <dbReference type="Proteomes" id="UP001238467"/>
    </source>
</evidence>
<dbReference type="InterPro" id="IPR007210">
    <property type="entry name" value="ABC_Gly_betaine_transp_sub-bd"/>
</dbReference>
<keyword evidence="3" id="KW-1185">Reference proteome</keyword>
<dbReference type="Proteomes" id="UP001238467">
    <property type="component" value="Unassembled WGS sequence"/>
</dbReference>
<dbReference type="Pfam" id="PF04069">
    <property type="entry name" value="OpuAC"/>
    <property type="match status" value="1"/>
</dbReference>
<dbReference type="EMBL" id="JAUSUH010000004">
    <property type="protein sequence ID" value="MDQ0348001.1"/>
    <property type="molecule type" value="Genomic_DNA"/>
</dbReference>
<evidence type="ECO:0000259" key="1">
    <source>
        <dbReference type="Pfam" id="PF04069"/>
    </source>
</evidence>
<organism evidence="2 3">
    <name type="scientific">Ancylobacter vacuolatus</name>
    <dbReference type="NCBI Taxonomy" id="223389"/>
    <lineage>
        <taxon>Bacteria</taxon>
        <taxon>Pseudomonadati</taxon>
        <taxon>Pseudomonadota</taxon>
        <taxon>Alphaproteobacteria</taxon>
        <taxon>Hyphomicrobiales</taxon>
        <taxon>Xanthobacteraceae</taxon>
        <taxon>Ancylobacter</taxon>
    </lineage>
</organism>
<dbReference type="InterPro" id="IPR017783">
    <property type="entry name" value="ABC_choline_sub-bd"/>
</dbReference>
<comment type="caution">
    <text evidence="2">The sequence shown here is derived from an EMBL/GenBank/DDBJ whole genome shotgun (WGS) entry which is preliminary data.</text>
</comment>
<dbReference type="NCBIfam" id="TIGR03414">
    <property type="entry name" value="ABC_choline_bnd"/>
    <property type="match status" value="1"/>
</dbReference>
<proteinExistence type="predicted"/>
<name>A0ABU0DHU4_9HYPH</name>
<reference evidence="2 3" key="1">
    <citation type="submission" date="2023-07" db="EMBL/GenBank/DDBJ databases">
        <title>Genomic Encyclopedia of Type Strains, Phase IV (KMG-IV): sequencing the most valuable type-strain genomes for metagenomic binning, comparative biology and taxonomic classification.</title>
        <authorList>
            <person name="Goeker M."/>
        </authorList>
    </citation>
    <scope>NUCLEOTIDE SEQUENCE [LARGE SCALE GENOMIC DNA]</scope>
    <source>
        <strain evidence="2 3">DSM 1277</strain>
    </source>
</reference>
<feature type="domain" description="ABC-type glycine betaine transport system substrate-binding" evidence="1">
    <location>
        <begin position="23"/>
        <end position="273"/>
    </location>
</feature>
<dbReference type="Gene3D" id="3.40.190.100">
    <property type="entry name" value="Glycine betaine-binding periplasmic protein, domain 2"/>
    <property type="match status" value="1"/>
</dbReference>
<dbReference type="SUPFAM" id="SSF53850">
    <property type="entry name" value="Periplasmic binding protein-like II"/>
    <property type="match status" value="1"/>
</dbReference>